<dbReference type="EMBL" id="FP929046">
    <property type="protein sequence ID" value="CBL02396.1"/>
    <property type="molecule type" value="Genomic_DNA"/>
</dbReference>
<dbReference type="eggNOG" id="ENOG5033C4U">
    <property type="taxonomic scope" value="Bacteria"/>
</dbReference>
<dbReference type="HOGENOM" id="CLU_1862199_0_0_9"/>
<organism evidence="1 2">
    <name type="scientific">Faecalibacterium prausnitzii SL3/3</name>
    <dbReference type="NCBI Taxonomy" id="657322"/>
    <lineage>
        <taxon>Bacteria</taxon>
        <taxon>Bacillati</taxon>
        <taxon>Bacillota</taxon>
        <taxon>Clostridia</taxon>
        <taxon>Eubacteriales</taxon>
        <taxon>Oscillospiraceae</taxon>
        <taxon>Faecalibacterium</taxon>
    </lineage>
</organism>
<name>D4KC33_9FIRM</name>
<gene>
    <name evidence="1" type="ORF">FPR_22060</name>
</gene>
<sequence length="137" mass="16071">MDKYVRYCPLCDKYYPQNQMLCAFCFRDVILSPKWNSMSQQKKINWKFEHLPQVDISTLSEDSLKKMQDKANAFDAQYRAELEEKEHPKYVPTCPTCHSPDIEKISGTSKVVDAVVWGIWSKKAGKTFKCRNCGYEW</sequence>
<reference evidence="1 2" key="1">
    <citation type="submission" date="2010-03" db="EMBL/GenBank/DDBJ databases">
        <title>The genome sequence of Faecalibacterium prausnitzii SL3/3.</title>
        <authorList>
            <consortium name="metaHIT consortium -- http://www.metahit.eu/"/>
            <person name="Pajon A."/>
            <person name="Turner K."/>
            <person name="Parkhill J."/>
            <person name="Duncan S."/>
            <person name="Flint H."/>
        </authorList>
    </citation>
    <scope>NUCLEOTIDE SEQUENCE [LARGE SCALE GENOMIC DNA]</scope>
    <source>
        <strain evidence="1 2">SL3/3</strain>
    </source>
</reference>
<proteinExistence type="predicted"/>
<accession>D4KC33</accession>
<evidence type="ECO:0000313" key="1">
    <source>
        <dbReference type="EMBL" id="CBL02396.1"/>
    </source>
</evidence>
<dbReference type="KEGG" id="fpa:FPR_22060"/>
<dbReference type="Proteomes" id="UP000007059">
    <property type="component" value="Chromosome"/>
</dbReference>
<evidence type="ECO:0000313" key="2">
    <source>
        <dbReference type="Proteomes" id="UP000007059"/>
    </source>
</evidence>
<protein>
    <submittedName>
        <fullName evidence="1">Uncharacterized protein</fullName>
    </submittedName>
</protein>
<dbReference type="RefSeq" id="WP_015537917.1">
    <property type="nucleotide sequence ID" value="NC_021020.1"/>
</dbReference>
<dbReference type="AlphaFoldDB" id="D4KC33"/>
<reference evidence="1 2" key="2">
    <citation type="submission" date="2010-03" db="EMBL/GenBank/DDBJ databases">
        <authorList>
            <person name="Pajon A."/>
        </authorList>
    </citation>
    <scope>NUCLEOTIDE SEQUENCE [LARGE SCALE GENOMIC DNA]</scope>
    <source>
        <strain evidence="1 2">SL3/3</strain>
    </source>
</reference>